<dbReference type="AlphaFoldDB" id="A0A1B8GPZ4"/>
<keyword evidence="2 7" id="KW-0812">Transmembrane</keyword>
<keyword evidence="3 7" id="KW-1133">Transmembrane helix</keyword>
<dbReference type="InterPro" id="IPR049326">
    <property type="entry name" value="Rhodopsin_dom_fungi"/>
</dbReference>
<feature type="domain" description="Rhodopsin" evidence="8">
    <location>
        <begin position="28"/>
        <end position="262"/>
    </location>
</feature>
<evidence type="ECO:0000256" key="6">
    <source>
        <dbReference type="SAM" id="MobiDB-lite"/>
    </source>
</evidence>
<organism evidence="9 10">
    <name type="scientific">Pseudogymnoascus verrucosus</name>
    <dbReference type="NCBI Taxonomy" id="342668"/>
    <lineage>
        <taxon>Eukaryota</taxon>
        <taxon>Fungi</taxon>
        <taxon>Dikarya</taxon>
        <taxon>Ascomycota</taxon>
        <taxon>Pezizomycotina</taxon>
        <taxon>Leotiomycetes</taxon>
        <taxon>Thelebolales</taxon>
        <taxon>Thelebolaceae</taxon>
        <taxon>Pseudogymnoascus</taxon>
    </lineage>
</organism>
<feature type="transmembrane region" description="Helical" evidence="7">
    <location>
        <begin position="162"/>
        <end position="186"/>
    </location>
</feature>
<feature type="region of interest" description="Disordered" evidence="6">
    <location>
        <begin position="302"/>
        <end position="321"/>
    </location>
</feature>
<dbReference type="STRING" id="342668.A0A1B8GPZ4"/>
<dbReference type="OrthoDB" id="3648173at2759"/>
<evidence type="ECO:0000256" key="7">
    <source>
        <dbReference type="SAM" id="Phobius"/>
    </source>
</evidence>
<feature type="region of interest" description="Disordered" evidence="6">
    <location>
        <begin position="271"/>
        <end position="290"/>
    </location>
</feature>
<keyword evidence="10" id="KW-1185">Reference proteome</keyword>
<evidence type="ECO:0000313" key="9">
    <source>
        <dbReference type="EMBL" id="OBT97909.1"/>
    </source>
</evidence>
<evidence type="ECO:0000256" key="5">
    <source>
        <dbReference type="ARBA" id="ARBA00038359"/>
    </source>
</evidence>
<comment type="similarity">
    <text evidence="5">Belongs to the SAT4 family.</text>
</comment>
<gene>
    <name evidence="9" type="ORF">VE01_04018</name>
</gene>
<dbReference type="PANTHER" id="PTHR33048:SF132">
    <property type="entry name" value="MEMBRANE PROTEIN, PUTATIVE (AFU_ORTHOLOGUE AFUA_6G07820)-RELATED"/>
    <property type="match status" value="1"/>
</dbReference>
<evidence type="ECO:0000256" key="3">
    <source>
        <dbReference type="ARBA" id="ARBA00022989"/>
    </source>
</evidence>
<evidence type="ECO:0000259" key="8">
    <source>
        <dbReference type="Pfam" id="PF20684"/>
    </source>
</evidence>
<dbReference type="InterPro" id="IPR052337">
    <property type="entry name" value="SAT4-like"/>
</dbReference>
<feature type="transmembrane region" description="Helical" evidence="7">
    <location>
        <begin position="43"/>
        <end position="61"/>
    </location>
</feature>
<feature type="transmembrane region" description="Helical" evidence="7">
    <location>
        <begin position="198"/>
        <end position="218"/>
    </location>
</feature>
<reference evidence="10" key="2">
    <citation type="journal article" date="2018" name="Nat. Commun.">
        <title>Extreme sensitivity to ultraviolet light in the fungal pathogen causing white-nose syndrome of bats.</title>
        <authorList>
            <person name="Palmer J.M."/>
            <person name="Drees K.P."/>
            <person name="Foster J.T."/>
            <person name="Lindner D.L."/>
        </authorList>
    </citation>
    <scope>NUCLEOTIDE SEQUENCE [LARGE SCALE GENOMIC DNA]</scope>
    <source>
        <strain evidence="10">UAMH 10579</strain>
    </source>
</reference>
<comment type="subcellular location">
    <subcellularLocation>
        <location evidence="1">Membrane</location>
        <topology evidence="1">Multi-pass membrane protein</topology>
    </subcellularLocation>
</comment>
<accession>A0A1B8GPZ4</accession>
<protein>
    <recommendedName>
        <fullName evidence="8">Rhodopsin domain-containing protein</fullName>
    </recommendedName>
</protein>
<evidence type="ECO:0000313" key="10">
    <source>
        <dbReference type="Proteomes" id="UP000091956"/>
    </source>
</evidence>
<dbReference type="PANTHER" id="PTHR33048">
    <property type="entry name" value="PTH11-LIKE INTEGRAL MEMBRANE PROTEIN (AFU_ORTHOLOGUE AFUA_5G11245)"/>
    <property type="match status" value="1"/>
</dbReference>
<evidence type="ECO:0000256" key="1">
    <source>
        <dbReference type="ARBA" id="ARBA00004141"/>
    </source>
</evidence>
<reference evidence="9 10" key="1">
    <citation type="submission" date="2016-03" db="EMBL/GenBank/DDBJ databases">
        <title>Comparative genomics of Pseudogymnoascus destructans, the fungus causing white-nose syndrome of bats.</title>
        <authorList>
            <person name="Palmer J.M."/>
            <person name="Drees K.P."/>
            <person name="Foster J.T."/>
            <person name="Lindner D.L."/>
        </authorList>
    </citation>
    <scope>NUCLEOTIDE SEQUENCE [LARGE SCALE GENOMIC DNA]</scope>
    <source>
        <strain evidence="9 10">UAMH 10579</strain>
    </source>
</reference>
<evidence type="ECO:0000256" key="4">
    <source>
        <dbReference type="ARBA" id="ARBA00023136"/>
    </source>
</evidence>
<dbReference type="GO" id="GO:0016020">
    <property type="term" value="C:membrane"/>
    <property type="evidence" value="ECO:0007669"/>
    <property type="project" value="UniProtKB-SubCell"/>
</dbReference>
<sequence>MAYVQTVIPLVITTLLFTILAGILVLTRVITRARIGIIGIDDYLSFGALLASILFSVVIFQQIKYGLGTPFATIPQENIPIFVKCLWGTIPCYNASLILTKLSIVFQYKRIFTTPLINRLCNIMLGVLVVYGLWTIVGSILMCVPVAAFWDQTIKGHCMNRLQFWFANAGVNIATDIIIFAIPMPLLKQLQLPKKQKIGLMFVFGFGAFVCVTSIIRLKSLYEISVSPDTALDGVNAGIWSGIEINVALACASLPAIKPLIAKAVPHFLSSSRGERSGRHNNASGGYDHALSELSQNKRSRVVRSAVGDEDEVDLNGNNGNGITVERTVRIQGHQAPRVSGEGSESSLVNWKADVYTEERRQKEI</sequence>
<keyword evidence="4 7" id="KW-0472">Membrane</keyword>
<dbReference type="Proteomes" id="UP000091956">
    <property type="component" value="Unassembled WGS sequence"/>
</dbReference>
<dbReference type="EMBL" id="KV460219">
    <property type="protein sequence ID" value="OBT97909.1"/>
    <property type="molecule type" value="Genomic_DNA"/>
</dbReference>
<dbReference type="Pfam" id="PF20684">
    <property type="entry name" value="Fung_rhodopsin"/>
    <property type="match status" value="1"/>
</dbReference>
<proteinExistence type="inferred from homology"/>
<feature type="transmembrane region" description="Helical" evidence="7">
    <location>
        <begin position="81"/>
        <end position="99"/>
    </location>
</feature>
<evidence type="ECO:0000256" key="2">
    <source>
        <dbReference type="ARBA" id="ARBA00022692"/>
    </source>
</evidence>
<dbReference type="RefSeq" id="XP_018131642.1">
    <property type="nucleotide sequence ID" value="XM_018273496.2"/>
</dbReference>
<dbReference type="GeneID" id="28837404"/>
<feature type="transmembrane region" description="Helical" evidence="7">
    <location>
        <begin position="120"/>
        <end position="150"/>
    </location>
</feature>
<name>A0A1B8GPZ4_9PEZI</name>
<feature type="transmembrane region" description="Helical" evidence="7">
    <location>
        <begin position="6"/>
        <end position="31"/>
    </location>
</feature>